<gene>
    <name evidence="1" type="ORF">HGH92_21655</name>
</gene>
<dbReference type="AlphaFoldDB" id="A0A847RIR5"/>
<proteinExistence type="predicted"/>
<organism evidence="1 2">
    <name type="scientific">Chitinophaga varians</name>
    <dbReference type="NCBI Taxonomy" id="2202339"/>
    <lineage>
        <taxon>Bacteria</taxon>
        <taxon>Pseudomonadati</taxon>
        <taxon>Bacteroidota</taxon>
        <taxon>Chitinophagia</taxon>
        <taxon>Chitinophagales</taxon>
        <taxon>Chitinophagaceae</taxon>
        <taxon>Chitinophaga</taxon>
    </lineage>
</organism>
<name>A0A847RIR5_9BACT</name>
<dbReference type="Proteomes" id="UP000570474">
    <property type="component" value="Unassembled WGS sequence"/>
</dbReference>
<keyword evidence="2" id="KW-1185">Reference proteome</keyword>
<dbReference type="RefSeq" id="WP_168872827.1">
    <property type="nucleotide sequence ID" value="NZ_JABAIA010000002.1"/>
</dbReference>
<accession>A0A847RIR5</accession>
<sequence>MSRIYEIDFPKLVRLLMPPRLRKMRHVAWLLALCNPVNYLYQQFRRNRDANLYRLKITPQVVYLERLLNDRYDISQRRIKISDGMIYEPVFLYQEIEQKPVYLWQEAENKPLYLYTEEEVGSNPVSFYVFTPRNLYFDENEMGALINNYKLAGKTYKIQRA</sequence>
<protein>
    <submittedName>
        <fullName evidence="1">Uncharacterized protein</fullName>
    </submittedName>
</protein>
<dbReference type="EMBL" id="JABAIA010000002">
    <property type="protein sequence ID" value="NLR66929.1"/>
    <property type="molecule type" value="Genomic_DNA"/>
</dbReference>
<comment type="caution">
    <text evidence="1">The sequence shown here is derived from an EMBL/GenBank/DDBJ whole genome shotgun (WGS) entry which is preliminary data.</text>
</comment>
<evidence type="ECO:0000313" key="2">
    <source>
        <dbReference type="Proteomes" id="UP000570474"/>
    </source>
</evidence>
<reference evidence="1 2" key="1">
    <citation type="submission" date="2020-04" db="EMBL/GenBank/DDBJ databases">
        <authorList>
            <person name="Yin C."/>
        </authorList>
    </citation>
    <scope>NUCLEOTIDE SEQUENCE [LARGE SCALE GENOMIC DNA]</scope>
    <source>
        <strain evidence="1 2">Ae27</strain>
    </source>
</reference>
<evidence type="ECO:0000313" key="1">
    <source>
        <dbReference type="EMBL" id="NLR66929.1"/>
    </source>
</evidence>